<feature type="region of interest" description="Disordered" evidence="5">
    <location>
        <begin position="995"/>
        <end position="1026"/>
    </location>
</feature>
<evidence type="ECO:0000256" key="6">
    <source>
        <dbReference type="SAM" id="Phobius"/>
    </source>
</evidence>
<comment type="caution">
    <text evidence="8">The sequence shown here is derived from an EMBL/GenBank/DDBJ whole genome shotgun (WGS) entry which is preliminary data.</text>
</comment>
<accession>A0A9X2BSP7</accession>
<feature type="domain" description="Translocation and assembly module TamB C-terminal" evidence="7">
    <location>
        <begin position="709"/>
        <end position="889"/>
    </location>
</feature>
<evidence type="ECO:0000313" key="9">
    <source>
        <dbReference type="Proteomes" id="UP001139516"/>
    </source>
</evidence>
<dbReference type="Proteomes" id="UP001139516">
    <property type="component" value="Unassembled WGS sequence"/>
</dbReference>
<feature type="compositionally biased region" description="Pro residues" evidence="5">
    <location>
        <begin position="1008"/>
        <end position="1026"/>
    </location>
</feature>
<evidence type="ECO:0000313" key="8">
    <source>
        <dbReference type="EMBL" id="MCK8783357.1"/>
    </source>
</evidence>
<sequence>MRRFLRGTGRFLLRLLGVLVTTVTALPMLALIAVAGGLSWVNSPSGQAMLVRLANEQVPGMTLEGLSGPLPAGVGIGRLVMADAKGPWLELDDARLGLDWLALATKREARIEVVAARRLRLDRLPESETPAEPEPSGGGGFSLPRLPLAVRLDRLAVDRIELGEAVAGHAAVLSVNGNAALADGAARAQLALRQLDAPAGLSLDLDADLNGERLDAKARLREPPGGLVSGLVGLPGRPTSLDLDLSGPASGADLRIAAAIGPDVTLNARGTVHASTDGAAGGRLEGRLVGTPLIPENLRALVPGVDFLLDADLAADQTVTLREARVALPAARLLASGTVGLPAQSLDLRAHLDLDEAAKLRPLVPEGFRWRNWQADATIGGSFATPRLVLDAKPDGFASGIPALDAALGAAPAISLAATPEQVERLTVRGQRAELAAEGRIADPLDARFTLDVRDLSGLQPGTAGTLHAEGTATGPRDDPTVEVRLNGEGLVVSGQSLGAPRLFARVETPVSAPRVRLDLEGRYRDLPVTAAVRGNPDGERLRLEPSEVRFGPARLTTSGVFDPATTLYEGELRLEADDLCPLARLAGQDIAGRLLLTAKLDADARRQQRIDARLETPGLTVPGSGPAQLAATARGTLDDMSFTVEGRGAGANAAIRGGVAAAAGGRRVELAQMQLGYGQDSVRLAAPARLLLRDDGAVVAESLTLTTNRGGTLRASGNWGPSRADLRVVLDRLPAAIANGFAPDTPLQGTLNADLRVTGETSAPQVQGTLRADGLRVTAPWSQGLPSVDLRAEVQGSQSAAQVSATVNAGRGTSLRATARLPNGFAPASPLAATLDGNADLAPLAAPFLAAGADRFTGRLALALRVAGTVGAPQIGGQATLSNGEYRNLAHGVRVVNLRGTVSAAGGTRLAVRLDAGTPNGGTLGVQGSLDPMVPGIPMDLAVTARNAAPVSGDFGTGTFNADLRATGEATGASRIAGTIRLLGAELRIPENLPPSVRELPVRERGTPPPGTRRPPPPPPPAAAVPAPPMALAIQFQAPQGVFVRGRGIEVELGGQLAIGGTAAAPSIDGRLDLRRGTIDIVTKRISFTRGVMQFHPGSILPELDLLATAPASDATLFVKVEGSPNDPKVTFYSQPELPQDEVLARLLFNQPSGRLSPFQLAQIAQLVAGQTGLIGEGSDGIFARIRRFLSLDTLGVASGNTAGASSTAGNRSDVPALEAGRYIGQGVYVGVQQGADAGSTRVQVQVDLAPRLRLQAGAGAGAAGQRVGLSYEYEY</sequence>
<keyword evidence="3 6" id="KW-1133">Transmembrane helix</keyword>
<feature type="transmembrane region" description="Helical" evidence="6">
    <location>
        <begin position="12"/>
        <end position="41"/>
    </location>
</feature>
<dbReference type="InterPro" id="IPR007452">
    <property type="entry name" value="TamB_C"/>
</dbReference>
<evidence type="ECO:0000259" key="7">
    <source>
        <dbReference type="Pfam" id="PF04357"/>
    </source>
</evidence>
<dbReference type="EMBL" id="JALPRX010000009">
    <property type="protein sequence ID" value="MCK8783357.1"/>
    <property type="molecule type" value="Genomic_DNA"/>
</dbReference>
<organism evidence="8 9">
    <name type="scientific">Roseomonas acroporae</name>
    <dbReference type="NCBI Taxonomy" id="2937791"/>
    <lineage>
        <taxon>Bacteria</taxon>
        <taxon>Pseudomonadati</taxon>
        <taxon>Pseudomonadota</taxon>
        <taxon>Alphaproteobacteria</taxon>
        <taxon>Acetobacterales</taxon>
        <taxon>Roseomonadaceae</taxon>
        <taxon>Roseomonas</taxon>
    </lineage>
</organism>
<evidence type="ECO:0000256" key="2">
    <source>
        <dbReference type="ARBA" id="ARBA00022692"/>
    </source>
</evidence>
<comment type="subcellular location">
    <subcellularLocation>
        <location evidence="1">Membrane</location>
        <topology evidence="1">Single-pass membrane protein</topology>
    </subcellularLocation>
</comment>
<protein>
    <submittedName>
        <fullName evidence="8">Translocation/assembly module TamB domain-containing protein</fullName>
    </submittedName>
</protein>
<evidence type="ECO:0000256" key="4">
    <source>
        <dbReference type="ARBA" id="ARBA00023136"/>
    </source>
</evidence>
<name>A0A9X2BSP7_9PROT</name>
<keyword evidence="2 6" id="KW-0812">Transmembrane</keyword>
<evidence type="ECO:0000256" key="3">
    <source>
        <dbReference type="ARBA" id="ARBA00022989"/>
    </source>
</evidence>
<evidence type="ECO:0000256" key="5">
    <source>
        <dbReference type="SAM" id="MobiDB-lite"/>
    </source>
</evidence>
<feature type="domain" description="Translocation and assembly module TamB C-terminal" evidence="7">
    <location>
        <begin position="917"/>
        <end position="1277"/>
    </location>
</feature>
<reference evidence="8" key="1">
    <citation type="submission" date="2022-04" db="EMBL/GenBank/DDBJ databases">
        <title>Roseomonas acroporae sp. nov., isolated from coral Acropora digitifera.</title>
        <authorList>
            <person name="Sun H."/>
        </authorList>
    </citation>
    <scope>NUCLEOTIDE SEQUENCE</scope>
    <source>
        <strain evidence="8">NAR14</strain>
    </source>
</reference>
<dbReference type="Pfam" id="PF04357">
    <property type="entry name" value="TamB"/>
    <property type="match status" value="2"/>
</dbReference>
<dbReference type="AlphaFoldDB" id="A0A9X2BSP7"/>
<dbReference type="GO" id="GO:0009306">
    <property type="term" value="P:protein secretion"/>
    <property type="evidence" value="ECO:0007669"/>
    <property type="project" value="InterPro"/>
</dbReference>
<keyword evidence="4 6" id="KW-0472">Membrane</keyword>
<proteinExistence type="predicted"/>
<dbReference type="GO" id="GO:0097347">
    <property type="term" value="C:TAM protein secretion complex"/>
    <property type="evidence" value="ECO:0007669"/>
    <property type="project" value="TreeGrafter"/>
</dbReference>
<dbReference type="PANTHER" id="PTHR36985:SF1">
    <property type="entry name" value="TRANSLOCATION AND ASSEMBLY MODULE SUBUNIT TAMB"/>
    <property type="match status" value="1"/>
</dbReference>
<dbReference type="RefSeq" id="WP_248665482.1">
    <property type="nucleotide sequence ID" value="NZ_JALPRX010000009.1"/>
</dbReference>
<evidence type="ECO:0000256" key="1">
    <source>
        <dbReference type="ARBA" id="ARBA00004167"/>
    </source>
</evidence>
<keyword evidence="9" id="KW-1185">Reference proteome</keyword>
<gene>
    <name evidence="8" type="ORF">M0638_03035</name>
</gene>
<dbReference type="GO" id="GO:0005886">
    <property type="term" value="C:plasma membrane"/>
    <property type="evidence" value="ECO:0007669"/>
    <property type="project" value="InterPro"/>
</dbReference>
<dbReference type="PANTHER" id="PTHR36985">
    <property type="entry name" value="TRANSLOCATION AND ASSEMBLY MODULE SUBUNIT TAMB"/>
    <property type="match status" value="1"/>
</dbReference>